<proteinExistence type="predicted"/>
<dbReference type="OrthoDB" id="5392447at2759"/>
<dbReference type="AlphaFoldDB" id="A0A9P9EYT6"/>
<accession>A0A9P9EYT6</accession>
<keyword evidence="2" id="KW-1185">Reference proteome</keyword>
<reference evidence="1" key="1">
    <citation type="journal article" date="2021" name="Nat. Commun.">
        <title>Genetic determinants of endophytism in the Arabidopsis root mycobiome.</title>
        <authorList>
            <person name="Mesny F."/>
            <person name="Miyauchi S."/>
            <person name="Thiergart T."/>
            <person name="Pickel B."/>
            <person name="Atanasova L."/>
            <person name="Karlsson M."/>
            <person name="Huettel B."/>
            <person name="Barry K.W."/>
            <person name="Haridas S."/>
            <person name="Chen C."/>
            <person name="Bauer D."/>
            <person name="Andreopoulos W."/>
            <person name="Pangilinan J."/>
            <person name="LaButti K."/>
            <person name="Riley R."/>
            <person name="Lipzen A."/>
            <person name="Clum A."/>
            <person name="Drula E."/>
            <person name="Henrissat B."/>
            <person name="Kohler A."/>
            <person name="Grigoriev I.V."/>
            <person name="Martin F.M."/>
            <person name="Hacquard S."/>
        </authorList>
    </citation>
    <scope>NUCLEOTIDE SEQUENCE</scope>
    <source>
        <strain evidence="1">MPI-CAGE-AT-0021</strain>
    </source>
</reference>
<evidence type="ECO:0000313" key="2">
    <source>
        <dbReference type="Proteomes" id="UP000717696"/>
    </source>
</evidence>
<protein>
    <submittedName>
        <fullName evidence="1">Uncharacterized protein</fullName>
    </submittedName>
</protein>
<gene>
    <name evidence="1" type="ORF">B0J13DRAFT_550449</name>
</gene>
<name>A0A9P9EYT6_9HYPO</name>
<sequence length="268" mass="30145">MPNRTTWIQSQVAPDKEALAAGDGCHKDEAKCLNDYLGGKMTVQEAAKAIISPVLQETDPSAEVYRLNAFLCEALVELEDDRENLFQLLEMIQSQPSAGSIDWSQLQGFGHMWSDLYGLHLHEPSEWERARSPLPVDKRASLCHEFEAIGTVEATLFMRGIGGVSADWGYETLNMVCLGRPGLEVFIYKAHAWLRVAGVRLVQSQRPEQLKSWSQLVQGRHGKVEAVGTPMAEHWQRWKRSIKEMSEVDGLLSNESREIAAECHKLME</sequence>
<evidence type="ECO:0000313" key="1">
    <source>
        <dbReference type="EMBL" id="KAH7148996.1"/>
    </source>
</evidence>
<organism evidence="1 2">
    <name type="scientific">Dactylonectria estremocensis</name>
    <dbReference type="NCBI Taxonomy" id="1079267"/>
    <lineage>
        <taxon>Eukaryota</taxon>
        <taxon>Fungi</taxon>
        <taxon>Dikarya</taxon>
        <taxon>Ascomycota</taxon>
        <taxon>Pezizomycotina</taxon>
        <taxon>Sordariomycetes</taxon>
        <taxon>Hypocreomycetidae</taxon>
        <taxon>Hypocreales</taxon>
        <taxon>Nectriaceae</taxon>
        <taxon>Dactylonectria</taxon>
    </lineage>
</organism>
<dbReference type="Proteomes" id="UP000717696">
    <property type="component" value="Unassembled WGS sequence"/>
</dbReference>
<dbReference type="EMBL" id="JAGMUU010000007">
    <property type="protein sequence ID" value="KAH7148996.1"/>
    <property type="molecule type" value="Genomic_DNA"/>
</dbReference>
<comment type="caution">
    <text evidence="1">The sequence shown here is derived from an EMBL/GenBank/DDBJ whole genome shotgun (WGS) entry which is preliminary data.</text>
</comment>